<organism evidence="3 4">
    <name type="scientific">Trapa incisa</name>
    <dbReference type="NCBI Taxonomy" id="236973"/>
    <lineage>
        <taxon>Eukaryota</taxon>
        <taxon>Viridiplantae</taxon>
        <taxon>Streptophyta</taxon>
        <taxon>Embryophyta</taxon>
        <taxon>Tracheophyta</taxon>
        <taxon>Spermatophyta</taxon>
        <taxon>Magnoliopsida</taxon>
        <taxon>eudicotyledons</taxon>
        <taxon>Gunneridae</taxon>
        <taxon>Pentapetalae</taxon>
        <taxon>rosids</taxon>
        <taxon>malvids</taxon>
        <taxon>Myrtales</taxon>
        <taxon>Lythraceae</taxon>
        <taxon>Trapa</taxon>
    </lineage>
</organism>
<comment type="caution">
    <text evidence="3">The sequence shown here is derived from an EMBL/GenBank/DDBJ whole genome shotgun (WGS) entry which is preliminary data.</text>
</comment>
<dbReference type="AlphaFoldDB" id="A0AAN7K3X1"/>
<evidence type="ECO:0000256" key="2">
    <source>
        <dbReference type="SAM" id="Phobius"/>
    </source>
</evidence>
<evidence type="ECO:0000256" key="1">
    <source>
        <dbReference type="SAM" id="MobiDB-lite"/>
    </source>
</evidence>
<feature type="compositionally biased region" description="Basic and acidic residues" evidence="1">
    <location>
        <begin position="1"/>
        <end position="13"/>
    </location>
</feature>
<dbReference type="EMBL" id="JAXIOK010000011">
    <property type="protein sequence ID" value="KAK4760065.1"/>
    <property type="molecule type" value="Genomic_DNA"/>
</dbReference>
<feature type="region of interest" description="Disordered" evidence="1">
    <location>
        <begin position="1"/>
        <end position="25"/>
    </location>
</feature>
<keyword evidence="4" id="KW-1185">Reference proteome</keyword>
<protein>
    <submittedName>
        <fullName evidence="3">Uncharacterized protein</fullName>
    </submittedName>
</protein>
<proteinExistence type="predicted"/>
<name>A0AAN7K3X1_9MYRT</name>
<evidence type="ECO:0000313" key="4">
    <source>
        <dbReference type="Proteomes" id="UP001345219"/>
    </source>
</evidence>
<feature type="transmembrane region" description="Helical" evidence="2">
    <location>
        <begin position="67"/>
        <end position="88"/>
    </location>
</feature>
<accession>A0AAN7K3X1</accession>
<keyword evidence="2" id="KW-1133">Transmembrane helix</keyword>
<sequence>MESQRIEIGKREGASIPSHPRPLKPDRCPKLETAAMVCEASSSHGNGWVFTSAVILAERETMRSSSFCLVFFLVLIFSAASCNCRVATMDGSKKLQSNKDCAIVYSQCKAHSCDSSCKADWGTQTTGFCDTTRTTTGTCMCKLGSSCN</sequence>
<dbReference type="Proteomes" id="UP001345219">
    <property type="component" value="Chromosome 17"/>
</dbReference>
<reference evidence="3 4" key="1">
    <citation type="journal article" date="2023" name="Hortic Res">
        <title>Pangenome of water caltrop reveals structural variations and asymmetric subgenome divergence after allopolyploidization.</title>
        <authorList>
            <person name="Zhang X."/>
            <person name="Chen Y."/>
            <person name="Wang L."/>
            <person name="Yuan Y."/>
            <person name="Fang M."/>
            <person name="Shi L."/>
            <person name="Lu R."/>
            <person name="Comes H.P."/>
            <person name="Ma Y."/>
            <person name="Chen Y."/>
            <person name="Huang G."/>
            <person name="Zhou Y."/>
            <person name="Zheng Z."/>
            <person name="Qiu Y."/>
        </authorList>
    </citation>
    <scope>NUCLEOTIDE SEQUENCE [LARGE SCALE GENOMIC DNA]</scope>
    <source>
        <tissue evidence="3">Roots</tissue>
    </source>
</reference>
<gene>
    <name evidence="3" type="ORF">SAY87_023196</name>
</gene>
<keyword evidence="2" id="KW-0812">Transmembrane</keyword>
<evidence type="ECO:0000313" key="3">
    <source>
        <dbReference type="EMBL" id="KAK4760065.1"/>
    </source>
</evidence>
<keyword evidence="2" id="KW-0472">Membrane</keyword>